<comment type="caution">
    <text evidence="4">The sequence shown here is derived from an EMBL/GenBank/DDBJ whole genome shotgun (WGS) entry which is preliminary data.</text>
</comment>
<evidence type="ECO:0000313" key="4">
    <source>
        <dbReference type="EMBL" id="PZN72255.1"/>
    </source>
</evidence>
<dbReference type="Gene3D" id="3.40.50.2300">
    <property type="match status" value="1"/>
</dbReference>
<dbReference type="EMBL" id="QJPH01000494">
    <property type="protein sequence ID" value="PZN72255.1"/>
    <property type="molecule type" value="Genomic_DNA"/>
</dbReference>
<dbReference type="GO" id="GO:0016791">
    <property type="term" value="F:phosphatase activity"/>
    <property type="evidence" value="ECO:0007669"/>
    <property type="project" value="TreeGrafter"/>
</dbReference>
<dbReference type="Gene3D" id="3.60.40.10">
    <property type="entry name" value="PPM-type phosphatase domain"/>
    <property type="match status" value="1"/>
</dbReference>
<sequence length="425" mass="47632">MKILLADDEPVTRMLYSRNLKACGYDVVTAEDGEVAWKLLQTEPFQLLISDWEMPVLNGLELCQRVKSATGLPYIYVLLLTARDDERSLIQGLDIGADDYLAKTCDIEVLKARVRSAGRIIHLTAELEAKNQHLNEINERLDKAYSHIKRDLELAAKAQIGLLPPQNAVINGVRFNWLFLPSTYVGGDTLNYFRINDFQIVFYQLDVAGHGVASALHSFSLTRILSPDLTLEVPHKHSTYPDSPGSESVYHAHDRRQDQDSLFATPTTSASIVTKLNKRFQSGADMSDYFTMAFGLLDTQEKTIDICLAGHQKPIYIPFNGEPKLIGANGFPVGILPDSDYESSVFKFSKGDRLFLHSDGIAECMNKSGEEFGVERLKELLFSTRHEDFDNVGNILIAQLESWLGNNHFEDDISMLALEIANDEV</sequence>
<organism evidence="4 5">
    <name type="scientific">Candidatus Methylumidiphilus alinenensis</name>
    <dbReference type="NCBI Taxonomy" id="2202197"/>
    <lineage>
        <taxon>Bacteria</taxon>
        <taxon>Pseudomonadati</taxon>
        <taxon>Pseudomonadota</taxon>
        <taxon>Gammaproteobacteria</taxon>
        <taxon>Methylococcales</taxon>
        <taxon>Candidatus Methylumidiphilus</taxon>
    </lineage>
</organism>
<dbReference type="InterPro" id="IPR001932">
    <property type="entry name" value="PPM-type_phosphatase-like_dom"/>
</dbReference>
<dbReference type="Pfam" id="PF07228">
    <property type="entry name" value="SpoIIE"/>
    <property type="match status" value="1"/>
</dbReference>
<dbReference type="GO" id="GO:0000160">
    <property type="term" value="P:phosphorelay signal transduction system"/>
    <property type="evidence" value="ECO:0007669"/>
    <property type="project" value="InterPro"/>
</dbReference>
<accession>A0A2W4QJ85</accession>
<dbReference type="SUPFAM" id="SSF52172">
    <property type="entry name" value="CheY-like"/>
    <property type="match status" value="1"/>
</dbReference>
<name>A0A2W4QJ85_9GAMM</name>
<protein>
    <recommendedName>
        <fullName evidence="3">Response regulatory domain-containing protein</fullName>
    </recommendedName>
</protein>
<dbReference type="CDD" id="cd17574">
    <property type="entry name" value="REC_OmpR"/>
    <property type="match status" value="1"/>
</dbReference>
<dbReference type="SMART" id="SM00448">
    <property type="entry name" value="REC"/>
    <property type="match status" value="1"/>
</dbReference>
<dbReference type="InterPro" id="IPR001789">
    <property type="entry name" value="Sig_transdc_resp-reg_receiver"/>
</dbReference>
<gene>
    <name evidence="4" type="ORF">DM484_24800</name>
</gene>
<evidence type="ECO:0000259" key="3">
    <source>
        <dbReference type="PROSITE" id="PS50110"/>
    </source>
</evidence>
<dbReference type="PANTHER" id="PTHR43156">
    <property type="entry name" value="STAGE II SPORULATION PROTEIN E-RELATED"/>
    <property type="match status" value="1"/>
</dbReference>
<keyword evidence="1" id="KW-0378">Hydrolase</keyword>
<proteinExistence type="predicted"/>
<dbReference type="Proteomes" id="UP000249396">
    <property type="component" value="Unassembled WGS sequence"/>
</dbReference>
<feature type="domain" description="Response regulatory" evidence="3">
    <location>
        <begin position="2"/>
        <end position="118"/>
    </location>
</feature>
<evidence type="ECO:0000256" key="1">
    <source>
        <dbReference type="ARBA" id="ARBA00022801"/>
    </source>
</evidence>
<evidence type="ECO:0000313" key="5">
    <source>
        <dbReference type="Proteomes" id="UP000249396"/>
    </source>
</evidence>
<dbReference type="PANTHER" id="PTHR43156:SF2">
    <property type="entry name" value="STAGE II SPORULATION PROTEIN E"/>
    <property type="match status" value="1"/>
</dbReference>
<dbReference type="InterPro" id="IPR052016">
    <property type="entry name" value="Bact_Sigma-Reg"/>
</dbReference>
<dbReference type="InterPro" id="IPR036457">
    <property type="entry name" value="PPM-type-like_dom_sf"/>
</dbReference>
<dbReference type="PROSITE" id="PS50110">
    <property type="entry name" value="RESPONSE_REGULATORY"/>
    <property type="match status" value="1"/>
</dbReference>
<dbReference type="SMART" id="SM00331">
    <property type="entry name" value="PP2C_SIG"/>
    <property type="match status" value="1"/>
</dbReference>
<reference evidence="4 5" key="1">
    <citation type="journal article" date="2018" name="Aquat. Microb. Ecol.">
        <title>Gammaproteobacterial methanotrophs dominate.</title>
        <authorList>
            <person name="Rissanen A.J."/>
            <person name="Saarenheimo J."/>
            <person name="Tiirola M."/>
            <person name="Peura S."/>
            <person name="Aalto S.L."/>
            <person name="Karvinen A."/>
            <person name="Nykanen H."/>
        </authorList>
    </citation>
    <scope>NUCLEOTIDE SEQUENCE [LARGE SCALE GENOMIC DNA]</scope>
    <source>
        <strain evidence="4">AMbin10</strain>
    </source>
</reference>
<evidence type="ECO:0000256" key="2">
    <source>
        <dbReference type="PROSITE-ProRule" id="PRU00169"/>
    </source>
</evidence>
<dbReference type="AlphaFoldDB" id="A0A2W4QJ85"/>
<dbReference type="InterPro" id="IPR011006">
    <property type="entry name" value="CheY-like_superfamily"/>
</dbReference>
<feature type="modified residue" description="4-aspartylphosphate" evidence="2">
    <location>
        <position position="51"/>
    </location>
</feature>
<dbReference type="Pfam" id="PF00072">
    <property type="entry name" value="Response_reg"/>
    <property type="match status" value="1"/>
</dbReference>
<keyword evidence="2" id="KW-0597">Phosphoprotein</keyword>